<dbReference type="Pfam" id="PF25053">
    <property type="entry name" value="DUF7791"/>
    <property type="match status" value="1"/>
</dbReference>
<evidence type="ECO:0000259" key="5">
    <source>
        <dbReference type="Pfam" id="PF25053"/>
    </source>
</evidence>
<evidence type="ECO:0008006" key="8">
    <source>
        <dbReference type="Google" id="ProtNLM"/>
    </source>
</evidence>
<feature type="domain" description="Nephrocystin 3-like N-terminal" evidence="4">
    <location>
        <begin position="243"/>
        <end position="425"/>
    </location>
</feature>
<gene>
    <name evidence="6" type="ORF">AMS68_007729</name>
</gene>
<dbReference type="InterPro" id="IPR031352">
    <property type="entry name" value="SesA"/>
</dbReference>
<protein>
    <recommendedName>
        <fullName evidence="8">NACHT domain-containing protein</fullName>
    </recommendedName>
</protein>
<evidence type="ECO:0000256" key="2">
    <source>
        <dbReference type="SAM" id="Coils"/>
    </source>
</evidence>
<feature type="coiled-coil region" evidence="2">
    <location>
        <begin position="118"/>
        <end position="145"/>
    </location>
</feature>
<proteinExistence type="predicted"/>
<organism evidence="6 7">
    <name type="scientific">Peltaster fructicola</name>
    <dbReference type="NCBI Taxonomy" id="286661"/>
    <lineage>
        <taxon>Eukaryota</taxon>
        <taxon>Fungi</taxon>
        <taxon>Dikarya</taxon>
        <taxon>Ascomycota</taxon>
        <taxon>Pezizomycotina</taxon>
        <taxon>Dothideomycetes</taxon>
        <taxon>Dothideomycetes incertae sedis</taxon>
        <taxon>Peltaster</taxon>
    </lineage>
</organism>
<sequence length="965" mass="110418">MDPFSALNVACAVVQFVGFASQILKAGYDKHHSTNGATAADMTIEALTIELQTICEDLLTSPTTTDDDLLSDDERTLQKVVHRCKSKAEELEDLLHDVRVRNDRLHKGLDSIRQAIRREIKSGKIESLQKELDQIQQEVNTVLLAIIRDGQSRLMSTLDEMKRRSLRLEIENGTQLDDMRDHLVHSIEEYKEQTMDGVETILGNIQSLRRTSTNVTQSQLILSSLRFPEMPQRHHTIRDAHAGTFDWILESDKTNFPAWLTSSSDVFWITGKPGSGKSTLMKYLESNRNVLELLESWAQQDNVSLVTASFYFWHSGSSLQRSQEGMLRSLLFQILRKCPDIMPEVLPELWSQSVSDLTIDGITWTYGSLLDAFRAFAGLAKSRTSAKFCFFIDGLDEYGEDPADLQPTLELVMRSEYIKLCISSRPWPELKPIVKDDPHHMLVIQRYTKVDIALFVNSLLSNDTSFQRLADRDASALVREIIEKADGVFLWVFLVVKSLLRGLRNGDDMATLHRRLAKMPRDLNSFFDRMLDSTEQIYKKPAAALLLTASRTRSLPLITFRYLPLEMETPDAVLSCHAPQLQDNDTEAQAMLKEAENYIAACCRDLMELHYVNYDEPYGWLGSTANFTHRTVGEYLNQKEVQRRLVEHLTVDASFNAWRFITQVYIMQAKSVPLDEKASQSRLLLDTAERAVEYAGHYETATKTSAWPLVQELARVDDHKLFVASKESRQGWVHRLTPRLYFAVVLIRSGLALSIRDMMSDASYGITPEDSRELLVSLFHNGSRNGPCQNFYDMAAVLIQSRLDFNRRPRKPPVRLLTAWEVFLLCCQASSDNYKPRWWSMARHMLALGANPYATVFADDYEFLFTLKDAPRLFRSQNLLGLRECVQPACNAKEKAELEALLTSKRKAWRGTVSHLRFIMDRCSPVEPSKLWHLWQFVWETVLIVTVFTSAFLVWQSGLASFEYK</sequence>
<evidence type="ECO:0000313" key="6">
    <source>
        <dbReference type="EMBL" id="QIX02212.1"/>
    </source>
</evidence>
<dbReference type="PANTHER" id="PTHR10039:SF5">
    <property type="entry name" value="NACHT DOMAIN-CONTAINING PROTEIN"/>
    <property type="match status" value="1"/>
</dbReference>
<dbReference type="Proteomes" id="UP000503462">
    <property type="component" value="Chromosome 5"/>
</dbReference>
<feature type="domain" description="DUF7791" evidence="5">
    <location>
        <begin position="534"/>
        <end position="678"/>
    </location>
</feature>
<keyword evidence="7" id="KW-1185">Reference proteome</keyword>
<evidence type="ECO:0000259" key="3">
    <source>
        <dbReference type="Pfam" id="PF17107"/>
    </source>
</evidence>
<dbReference type="InterPro" id="IPR027417">
    <property type="entry name" value="P-loop_NTPase"/>
</dbReference>
<evidence type="ECO:0000313" key="7">
    <source>
        <dbReference type="Proteomes" id="UP000503462"/>
    </source>
</evidence>
<evidence type="ECO:0000259" key="4">
    <source>
        <dbReference type="Pfam" id="PF24883"/>
    </source>
</evidence>
<dbReference type="Gene3D" id="3.40.50.300">
    <property type="entry name" value="P-loop containing nucleotide triphosphate hydrolases"/>
    <property type="match status" value="1"/>
</dbReference>
<dbReference type="InterPro" id="IPR056693">
    <property type="entry name" value="DUF7791"/>
</dbReference>
<dbReference type="PANTHER" id="PTHR10039">
    <property type="entry name" value="AMELOGENIN"/>
    <property type="match status" value="1"/>
</dbReference>
<dbReference type="AlphaFoldDB" id="A0A6H0Y598"/>
<dbReference type="EMBL" id="CP051143">
    <property type="protein sequence ID" value="QIX02212.1"/>
    <property type="molecule type" value="Genomic_DNA"/>
</dbReference>
<dbReference type="OrthoDB" id="443402at2759"/>
<dbReference type="Pfam" id="PF24883">
    <property type="entry name" value="NPHP3_N"/>
    <property type="match status" value="1"/>
</dbReference>
<feature type="domain" description="NACHT-NTPase and P-loop NTPases N-terminal" evidence="3">
    <location>
        <begin position="22"/>
        <end position="134"/>
    </location>
</feature>
<dbReference type="Pfam" id="PF17107">
    <property type="entry name" value="SesA"/>
    <property type="match status" value="1"/>
</dbReference>
<name>A0A6H0Y598_9PEZI</name>
<keyword evidence="2" id="KW-0175">Coiled coil</keyword>
<accession>A0A6H0Y598</accession>
<keyword evidence="1" id="KW-0677">Repeat</keyword>
<dbReference type="SUPFAM" id="SSF52540">
    <property type="entry name" value="P-loop containing nucleoside triphosphate hydrolases"/>
    <property type="match status" value="1"/>
</dbReference>
<reference evidence="6 7" key="1">
    <citation type="journal article" date="2016" name="Sci. Rep.">
        <title>Peltaster fructicola genome reveals evolution from an invasive phytopathogen to an ectophytic parasite.</title>
        <authorList>
            <person name="Xu C."/>
            <person name="Chen H."/>
            <person name="Gleason M.L."/>
            <person name="Xu J.R."/>
            <person name="Liu H."/>
            <person name="Zhang R."/>
            <person name="Sun G."/>
        </authorList>
    </citation>
    <scope>NUCLEOTIDE SEQUENCE [LARGE SCALE GENOMIC DNA]</scope>
    <source>
        <strain evidence="6 7">LNHT1506</strain>
    </source>
</reference>
<dbReference type="InterPro" id="IPR056884">
    <property type="entry name" value="NPHP3-like_N"/>
</dbReference>
<evidence type="ECO:0000256" key="1">
    <source>
        <dbReference type="ARBA" id="ARBA00022737"/>
    </source>
</evidence>